<protein>
    <submittedName>
        <fullName evidence="1">Uncharacterized protein</fullName>
    </submittedName>
</protein>
<reference evidence="1 2" key="1">
    <citation type="submission" date="2023-02" db="EMBL/GenBank/DDBJ databases">
        <title>Genome sequence of Mucilaginibacter jinjuensis strain KACC 16571.</title>
        <authorList>
            <person name="Kim S."/>
            <person name="Heo J."/>
            <person name="Kwon S.-W."/>
        </authorList>
    </citation>
    <scope>NUCLEOTIDE SEQUENCE [LARGE SCALE GENOMIC DNA]</scope>
    <source>
        <strain evidence="1 2">KACC 16571</strain>
    </source>
</reference>
<organism evidence="1 2">
    <name type="scientific">Mucilaginibacter jinjuensis</name>
    <dbReference type="NCBI Taxonomy" id="1176721"/>
    <lineage>
        <taxon>Bacteria</taxon>
        <taxon>Pseudomonadati</taxon>
        <taxon>Bacteroidota</taxon>
        <taxon>Sphingobacteriia</taxon>
        <taxon>Sphingobacteriales</taxon>
        <taxon>Sphingobacteriaceae</taxon>
        <taxon>Mucilaginibacter</taxon>
    </lineage>
</organism>
<name>A0ABY7T3D7_9SPHI</name>
<dbReference type="EMBL" id="CP117167">
    <property type="protein sequence ID" value="WCT10841.1"/>
    <property type="molecule type" value="Genomic_DNA"/>
</dbReference>
<evidence type="ECO:0000313" key="1">
    <source>
        <dbReference type="EMBL" id="WCT10841.1"/>
    </source>
</evidence>
<gene>
    <name evidence="1" type="ORF">PQO05_19070</name>
</gene>
<sequence>MKLKLILLAVIMLGINVYGKSQNLSAINVAVSGHGTSVSSVELFAGNKWINISLKGRVSFQTQGDNSTNNTQIAYYDQFDGVEKTGKAKSVDNIGFDYYDRFDDDVLRGKLKQAGKLNFTYYDRFDAAELRGKIKSIGNINVTYYDKFDMDNVGKVKNIGNTKIVYYDRFDPVELRGKIKSIQGDSPTINVIGDY</sequence>
<dbReference type="Proteomes" id="UP001216139">
    <property type="component" value="Chromosome"/>
</dbReference>
<proteinExistence type="predicted"/>
<dbReference type="RefSeq" id="WP_273629032.1">
    <property type="nucleotide sequence ID" value="NZ_CP117167.1"/>
</dbReference>
<accession>A0ABY7T3D7</accession>
<evidence type="ECO:0000313" key="2">
    <source>
        <dbReference type="Proteomes" id="UP001216139"/>
    </source>
</evidence>
<keyword evidence="2" id="KW-1185">Reference proteome</keyword>